<evidence type="ECO:0008006" key="3">
    <source>
        <dbReference type="Google" id="ProtNLM"/>
    </source>
</evidence>
<dbReference type="Proteomes" id="UP000276215">
    <property type="component" value="Unassembled WGS sequence"/>
</dbReference>
<protein>
    <recommendedName>
        <fullName evidence="3">Tc1-like transposase DDE domain-containing protein</fullName>
    </recommendedName>
</protein>
<dbReference type="AlphaFoldDB" id="A0A3N4K0J3"/>
<reference evidence="1 2" key="1">
    <citation type="journal article" date="2018" name="Nat. Ecol. Evol.">
        <title>Pezizomycetes genomes reveal the molecular basis of ectomycorrhizal truffle lifestyle.</title>
        <authorList>
            <person name="Murat C."/>
            <person name="Payen T."/>
            <person name="Noel B."/>
            <person name="Kuo A."/>
            <person name="Morin E."/>
            <person name="Chen J."/>
            <person name="Kohler A."/>
            <person name="Krizsan K."/>
            <person name="Balestrini R."/>
            <person name="Da Silva C."/>
            <person name="Montanini B."/>
            <person name="Hainaut M."/>
            <person name="Levati E."/>
            <person name="Barry K.W."/>
            <person name="Belfiori B."/>
            <person name="Cichocki N."/>
            <person name="Clum A."/>
            <person name="Dockter R.B."/>
            <person name="Fauchery L."/>
            <person name="Guy J."/>
            <person name="Iotti M."/>
            <person name="Le Tacon F."/>
            <person name="Lindquist E.A."/>
            <person name="Lipzen A."/>
            <person name="Malagnac F."/>
            <person name="Mello A."/>
            <person name="Molinier V."/>
            <person name="Miyauchi S."/>
            <person name="Poulain J."/>
            <person name="Riccioni C."/>
            <person name="Rubini A."/>
            <person name="Sitrit Y."/>
            <person name="Splivallo R."/>
            <person name="Traeger S."/>
            <person name="Wang M."/>
            <person name="Zifcakova L."/>
            <person name="Wipf D."/>
            <person name="Zambonelli A."/>
            <person name="Paolocci F."/>
            <person name="Nowrousian M."/>
            <person name="Ottonello S."/>
            <person name="Baldrian P."/>
            <person name="Spatafora J.W."/>
            <person name="Henrissat B."/>
            <person name="Nagy L.G."/>
            <person name="Aury J.M."/>
            <person name="Wincker P."/>
            <person name="Grigoriev I.V."/>
            <person name="Bonfante P."/>
            <person name="Martin F.M."/>
        </authorList>
    </citation>
    <scope>NUCLEOTIDE SEQUENCE [LARGE SCALE GENOMIC DNA]</scope>
    <source>
        <strain evidence="1 2">120613-1</strain>
    </source>
</reference>
<dbReference type="Gene3D" id="3.30.420.10">
    <property type="entry name" value="Ribonuclease H-like superfamily/Ribonuclease H"/>
    <property type="match status" value="1"/>
</dbReference>
<proteinExistence type="predicted"/>
<sequence length="210" mass="24404">LAQLSDAHPHVMARELLHESRLDVGVSTLGHYLCSLQWWVFLAQHKPWIGPHNRRQRKRWCRLWCKWEISVWQKVCYTDEVYLQIATGTGYRQKVPNATYDLKNLQPTFVGESIAVGFWAGFTYGFHTLLVPIDRDQLGFNSQQSVHEILIPHLLPLYKKANGAEASIQTIEDGASYHTSIYTEKYHKHLGIERMNWPSYSPDFNPIKNV</sequence>
<name>A0A3N4K0J3_9PEZI</name>
<dbReference type="InterPro" id="IPR036397">
    <property type="entry name" value="RNaseH_sf"/>
</dbReference>
<feature type="non-terminal residue" evidence="1">
    <location>
        <position position="1"/>
    </location>
</feature>
<gene>
    <name evidence="1" type="ORF">L873DRAFT_1667292</name>
</gene>
<keyword evidence="2" id="KW-1185">Reference proteome</keyword>
<evidence type="ECO:0000313" key="1">
    <source>
        <dbReference type="EMBL" id="RPB04126.1"/>
    </source>
</evidence>
<accession>A0A3N4K0J3</accession>
<dbReference type="GO" id="GO:0003676">
    <property type="term" value="F:nucleic acid binding"/>
    <property type="evidence" value="ECO:0007669"/>
    <property type="project" value="InterPro"/>
</dbReference>
<dbReference type="EMBL" id="ML120359">
    <property type="protein sequence ID" value="RPB04126.1"/>
    <property type="molecule type" value="Genomic_DNA"/>
</dbReference>
<dbReference type="OrthoDB" id="4843387at2759"/>
<evidence type="ECO:0000313" key="2">
    <source>
        <dbReference type="Proteomes" id="UP000276215"/>
    </source>
</evidence>
<organism evidence="1 2">
    <name type="scientific">Choiromyces venosus 120613-1</name>
    <dbReference type="NCBI Taxonomy" id="1336337"/>
    <lineage>
        <taxon>Eukaryota</taxon>
        <taxon>Fungi</taxon>
        <taxon>Dikarya</taxon>
        <taxon>Ascomycota</taxon>
        <taxon>Pezizomycotina</taxon>
        <taxon>Pezizomycetes</taxon>
        <taxon>Pezizales</taxon>
        <taxon>Tuberaceae</taxon>
        <taxon>Choiromyces</taxon>
    </lineage>
</organism>
<dbReference type="STRING" id="1336337.A0A3N4K0J3"/>